<feature type="region of interest" description="Disordered" evidence="1">
    <location>
        <begin position="24"/>
        <end position="54"/>
    </location>
</feature>
<feature type="non-terminal residue" evidence="2">
    <location>
        <position position="80"/>
    </location>
</feature>
<comment type="caution">
    <text evidence="2">The sequence shown here is derived from an EMBL/GenBank/DDBJ whole genome shotgun (WGS) entry which is preliminary data.</text>
</comment>
<protein>
    <submittedName>
        <fullName evidence="2">3674_t:CDS:1</fullName>
    </submittedName>
</protein>
<gene>
    <name evidence="2" type="ORF">FCALED_LOCUS13127</name>
</gene>
<sequence>PQDNLETAKSTQKQVVSISRTTNQELTNLSTRECDSEFTSMDSEEYNTSTLKEKSEDDIDQIALASAQTLLNNDENDDID</sequence>
<evidence type="ECO:0000313" key="3">
    <source>
        <dbReference type="Proteomes" id="UP000789570"/>
    </source>
</evidence>
<accession>A0A9N9EU38</accession>
<feature type="compositionally biased region" description="Polar residues" evidence="1">
    <location>
        <begin position="24"/>
        <end position="50"/>
    </location>
</feature>
<organism evidence="2 3">
    <name type="scientific">Funneliformis caledonium</name>
    <dbReference type="NCBI Taxonomy" id="1117310"/>
    <lineage>
        <taxon>Eukaryota</taxon>
        <taxon>Fungi</taxon>
        <taxon>Fungi incertae sedis</taxon>
        <taxon>Mucoromycota</taxon>
        <taxon>Glomeromycotina</taxon>
        <taxon>Glomeromycetes</taxon>
        <taxon>Glomerales</taxon>
        <taxon>Glomeraceae</taxon>
        <taxon>Funneliformis</taxon>
    </lineage>
</organism>
<evidence type="ECO:0000313" key="2">
    <source>
        <dbReference type="EMBL" id="CAG8694227.1"/>
    </source>
</evidence>
<dbReference type="Proteomes" id="UP000789570">
    <property type="component" value="Unassembled WGS sequence"/>
</dbReference>
<reference evidence="2" key="1">
    <citation type="submission" date="2021-06" db="EMBL/GenBank/DDBJ databases">
        <authorList>
            <person name="Kallberg Y."/>
            <person name="Tangrot J."/>
            <person name="Rosling A."/>
        </authorList>
    </citation>
    <scope>NUCLEOTIDE SEQUENCE</scope>
    <source>
        <strain evidence="2">UK204</strain>
    </source>
</reference>
<name>A0A9N9EU38_9GLOM</name>
<dbReference type="AlphaFoldDB" id="A0A9N9EU38"/>
<evidence type="ECO:0000256" key="1">
    <source>
        <dbReference type="SAM" id="MobiDB-lite"/>
    </source>
</evidence>
<proteinExistence type="predicted"/>
<keyword evidence="3" id="KW-1185">Reference proteome</keyword>
<dbReference type="EMBL" id="CAJVPQ010007211">
    <property type="protein sequence ID" value="CAG8694227.1"/>
    <property type="molecule type" value="Genomic_DNA"/>
</dbReference>